<evidence type="ECO:0000256" key="11">
    <source>
        <dbReference type="ARBA" id="ARBA00022840"/>
    </source>
</evidence>
<dbReference type="AlphaFoldDB" id="A0A1Y6D4H7"/>
<dbReference type="SUPFAM" id="SSF53067">
    <property type="entry name" value="Actin-like ATPase domain"/>
    <property type="match status" value="2"/>
</dbReference>
<evidence type="ECO:0000313" key="18">
    <source>
        <dbReference type="Proteomes" id="UP000192923"/>
    </source>
</evidence>
<comment type="cofactor">
    <cofactor evidence="2">
        <name>K(+)</name>
        <dbReference type="ChEBI" id="CHEBI:29103"/>
    </cofactor>
</comment>
<evidence type="ECO:0000256" key="14">
    <source>
        <dbReference type="ARBA" id="ARBA00038036"/>
    </source>
</evidence>
<comment type="subunit">
    <text evidence="5 16">Homodimer.</text>
</comment>
<feature type="binding site" evidence="16">
    <location>
        <begin position="103"/>
        <end position="106"/>
    </location>
    <ligand>
        <name>substrate</name>
    </ligand>
</feature>
<evidence type="ECO:0000256" key="10">
    <source>
        <dbReference type="ARBA" id="ARBA00022777"/>
    </source>
</evidence>
<dbReference type="GO" id="GO:0005737">
    <property type="term" value="C:cytoplasm"/>
    <property type="evidence" value="ECO:0007669"/>
    <property type="project" value="UniProtKB-SubCell"/>
</dbReference>
<comment type="similarity">
    <text evidence="14 16">Belongs to the type III pantothenate kinase family.</text>
</comment>
<feature type="binding site" evidence="16">
    <location>
        <position position="96"/>
    </location>
    <ligand>
        <name>substrate</name>
    </ligand>
</feature>
<dbReference type="NCBIfam" id="TIGR00671">
    <property type="entry name" value="baf"/>
    <property type="match status" value="1"/>
</dbReference>
<keyword evidence="12 16" id="KW-0630">Potassium</keyword>
<keyword evidence="8 16" id="KW-0808">Transferase</keyword>
<name>A0A1Y6D4H7_9GAMM</name>
<dbReference type="GO" id="GO:0004594">
    <property type="term" value="F:pantothenate kinase activity"/>
    <property type="evidence" value="ECO:0007669"/>
    <property type="project" value="UniProtKB-UniRule"/>
</dbReference>
<keyword evidence="11 16" id="KW-0067">ATP-binding</keyword>
<dbReference type="EC" id="2.7.1.33" evidence="6 16"/>
<dbReference type="GO" id="GO:0015937">
    <property type="term" value="P:coenzyme A biosynthetic process"/>
    <property type="evidence" value="ECO:0007669"/>
    <property type="project" value="UniProtKB-UniRule"/>
</dbReference>
<dbReference type="Pfam" id="PF03309">
    <property type="entry name" value="Pan_kinase"/>
    <property type="match status" value="1"/>
</dbReference>
<dbReference type="CDD" id="cd24015">
    <property type="entry name" value="ASKHA_NBD_PanK-III"/>
    <property type="match status" value="1"/>
</dbReference>
<organism evidence="17 18">
    <name type="scientific">Methylomagnum ishizawai</name>
    <dbReference type="NCBI Taxonomy" id="1760988"/>
    <lineage>
        <taxon>Bacteria</taxon>
        <taxon>Pseudomonadati</taxon>
        <taxon>Pseudomonadota</taxon>
        <taxon>Gammaproteobacteria</taxon>
        <taxon>Methylococcales</taxon>
        <taxon>Methylococcaceae</taxon>
        <taxon>Methylomagnum</taxon>
    </lineage>
</organism>
<dbReference type="RefSeq" id="WP_176225235.1">
    <property type="nucleotide sequence ID" value="NZ_FXAM01000001.1"/>
</dbReference>
<evidence type="ECO:0000256" key="4">
    <source>
        <dbReference type="ARBA" id="ARBA00005225"/>
    </source>
</evidence>
<evidence type="ECO:0000256" key="1">
    <source>
        <dbReference type="ARBA" id="ARBA00001206"/>
    </source>
</evidence>
<dbReference type="Proteomes" id="UP000192923">
    <property type="component" value="Unassembled WGS sequence"/>
</dbReference>
<evidence type="ECO:0000256" key="5">
    <source>
        <dbReference type="ARBA" id="ARBA00011738"/>
    </source>
</evidence>
<keyword evidence="16" id="KW-0479">Metal-binding</keyword>
<evidence type="ECO:0000256" key="15">
    <source>
        <dbReference type="ARBA" id="ARBA00040883"/>
    </source>
</evidence>
<dbReference type="PANTHER" id="PTHR34265">
    <property type="entry name" value="TYPE III PANTOTHENATE KINASE"/>
    <property type="match status" value="1"/>
</dbReference>
<comment type="cofactor">
    <cofactor evidence="16">
        <name>NH4(+)</name>
        <dbReference type="ChEBI" id="CHEBI:28938"/>
    </cofactor>
    <cofactor evidence="16">
        <name>K(+)</name>
        <dbReference type="ChEBI" id="CHEBI:29103"/>
    </cofactor>
    <text evidence="16">A monovalent cation. Ammonium or potassium.</text>
</comment>
<keyword evidence="7 16" id="KW-0963">Cytoplasm</keyword>
<dbReference type="PANTHER" id="PTHR34265:SF1">
    <property type="entry name" value="TYPE III PANTOTHENATE KINASE"/>
    <property type="match status" value="1"/>
</dbReference>
<evidence type="ECO:0000256" key="16">
    <source>
        <dbReference type="HAMAP-Rule" id="MF_01274"/>
    </source>
</evidence>
<keyword evidence="10 16" id="KW-0418">Kinase</keyword>
<proteinExistence type="inferred from homology"/>
<evidence type="ECO:0000256" key="13">
    <source>
        <dbReference type="ARBA" id="ARBA00022993"/>
    </source>
</evidence>
<evidence type="ECO:0000256" key="7">
    <source>
        <dbReference type="ARBA" id="ARBA00022490"/>
    </source>
</evidence>
<comment type="function">
    <text evidence="16">Catalyzes the phosphorylation of pantothenate (Pan), the first step in CoA biosynthesis.</text>
</comment>
<evidence type="ECO:0000313" key="17">
    <source>
        <dbReference type="EMBL" id="SMF95442.1"/>
    </source>
</evidence>
<protein>
    <recommendedName>
        <fullName evidence="15 16">Type III pantothenate kinase</fullName>
        <ecNumber evidence="6 16">2.7.1.33</ecNumber>
    </recommendedName>
    <alternativeName>
        <fullName evidence="16">PanK-III</fullName>
    </alternativeName>
    <alternativeName>
        <fullName evidence="16">Pantothenic acid kinase</fullName>
    </alternativeName>
</protein>
<dbReference type="GO" id="GO:0046872">
    <property type="term" value="F:metal ion binding"/>
    <property type="evidence" value="ECO:0007669"/>
    <property type="project" value="UniProtKB-KW"/>
</dbReference>
<dbReference type="InterPro" id="IPR004619">
    <property type="entry name" value="Type_III_PanK"/>
</dbReference>
<feature type="binding site" evidence="16">
    <location>
        <position position="125"/>
    </location>
    <ligand>
        <name>K(+)</name>
        <dbReference type="ChEBI" id="CHEBI:29103"/>
    </ligand>
</feature>
<comment type="subcellular location">
    <subcellularLocation>
        <location evidence="3 16">Cytoplasm</location>
    </subcellularLocation>
</comment>
<dbReference type="HAMAP" id="MF_01274">
    <property type="entry name" value="Pantothen_kinase_3"/>
    <property type="match status" value="1"/>
</dbReference>
<comment type="catalytic activity">
    <reaction evidence="1 16">
        <text>(R)-pantothenate + ATP = (R)-4'-phosphopantothenate + ADP + H(+)</text>
        <dbReference type="Rhea" id="RHEA:16373"/>
        <dbReference type="ChEBI" id="CHEBI:10986"/>
        <dbReference type="ChEBI" id="CHEBI:15378"/>
        <dbReference type="ChEBI" id="CHEBI:29032"/>
        <dbReference type="ChEBI" id="CHEBI:30616"/>
        <dbReference type="ChEBI" id="CHEBI:456216"/>
        <dbReference type="EC" id="2.7.1.33"/>
    </reaction>
</comment>
<keyword evidence="9 16" id="KW-0547">Nucleotide-binding</keyword>
<accession>A0A1Y6D4H7</accession>
<reference evidence="17 18" key="1">
    <citation type="submission" date="2016-12" db="EMBL/GenBank/DDBJ databases">
        <authorList>
            <person name="Song W.-J."/>
            <person name="Kurnit D.M."/>
        </authorList>
    </citation>
    <scope>NUCLEOTIDE SEQUENCE [LARGE SCALE GENOMIC DNA]</scope>
    <source>
        <strain evidence="17 18">175</strain>
    </source>
</reference>
<keyword evidence="13 16" id="KW-0173">Coenzyme A biosynthesis</keyword>
<evidence type="ECO:0000256" key="8">
    <source>
        <dbReference type="ARBA" id="ARBA00022679"/>
    </source>
</evidence>
<gene>
    <name evidence="16" type="primary">coaX</name>
    <name evidence="17" type="ORF">SAMN02949497_2806</name>
</gene>
<feature type="binding site" evidence="16">
    <location>
        <begin position="7"/>
        <end position="14"/>
    </location>
    <ligand>
        <name>ATP</name>
        <dbReference type="ChEBI" id="CHEBI:30616"/>
    </ligand>
</feature>
<keyword evidence="18" id="KW-1185">Reference proteome</keyword>
<dbReference type="UniPathway" id="UPA00241">
    <property type="reaction ID" value="UER00352"/>
</dbReference>
<evidence type="ECO:0000256" key="12">
    <source>
        <dbReference type="ARBA" id="ARBA00022958"/>
    </source>
</evidence>
<feature type="binding site" evidence="16">
    <location>
        <position position="179"/>
    </location>
    <ligand>
        <name>substrate</name>
    </ligand>
</feature>
<dbReference type="GO" id="GO:0005524">
    <property type="term" value="F:ATP binding"/>
    <property type="evidence" value="ECO:0007669"/>
    <property type="project" value="UniProtKB-UniRule"/>
</dbReference>
<dbReference type="STRING" id="1760988.SAMN02949497_2806"/>
<evidence type="ECO:0000256" key="9">
    <source>
        <dbReference type="ARBA" id="ARBA00022741"/>
    </source>
</evidence>
<evidence type="ECO:0000256" key="3">
    <source>
        <dbReference type="ARBA" id="ARBA00004496"/>
    </source>
</evidence>
<evidence type="ECO:0000256" key="6">
    <source>
        <dbReference type="ARBA" id="ARBA00012102"/>
    </source>
</evidence>
<sequence length="248" mass="25674">MASLLVDIGNSRLKWAAVSNAGELRVGPAFPSSVAGLADHLDRNWAGLEAPDAVYVSNVAGAGTAGQLSAWVARRWRLPVHCVRSQAVGYGVINGYLEPERLGVDRWVGLVALRRDYPLPACLVDCGTALTLDVLDAAGRHLGGLIAPGPALMRRALFQETQGVRPGGEPAQDILGRDTASGVAGGIMAACAGLVEKTLAGLAFDRLPTLVLTGGDAAALASALSPPCRFAPDMVLRGLFIIATTEST</sequence>
<dbReference type="EMBL" id="FXAM01000001">
    <property type="protein sequence ID" value="SMF95442.1"/>
    <property type="molecule type" value="Genomic_DNA"/>
</dbReference>
<dbReference type="InterPro" id="IPR043129">
    <property type="entry name" value="ATPase_NBD"/>
</dbReference>
<evidence type="ECO:0000256" key="2">
    <source>
        <dbReference type="ARBA" id="ARBA00001958"/>
    </source>
</evidence>
<feature type="active site" description="Proton acceptor" evidence="16">
    <location>
        <position position="105"/>
    </location>
</feature>
<dbReference type="Gene3D" id="3.30.420.40">
    <property type="match status" value="2"/>
</dbReference>
<comment type="pathway">
    <text evidence="4 16">Cofactor biosynthesis; coenzyme A biosynthesis; CoA from (R)-pantothenate: step 1/5.</text>
</comment>
<feature type="binding site" evidence="16">
    <location>
        <position position="128"/>
    </location>
    <ligand>
        <name>ATP</name>
        <dbReference type="ChEBI" id="CHEBI:30616"/>
    </ligand>
</feature>